<dbReference type="SUPFAM" id="SSF46894">
    <property type="entry name" value="C-terminal effector domain of the bipartite response regulators"/>
    <property type="match status" value="1"/>
</dbReference>
<dbReference type="CDD" id="cd06170">
    <property type="entry name" value="LuxR_C_like"/>
    <property type="match status" value="1"/>
</dbReference>
<dbReference type="PROSITE" id="PS50110">
    <property type="entry name" value="RESPONSE_REGULATORY"/>
    <property type="match status" value="1"/>
</dbReference>
<dbReference type="InterPro" id="IPR016032">
    <property type="entry name" value="Sig_transdc_resp-reg_C-effctor"/>
</dbReference>
<keyword evidence="2" id="KW-0805">Transcription regulation</keyword>
<feature type="modified residue" description="4-aspartylphosphate" evidence="5">
    <location>
        <position position="55"/>
    </location>
</feature>
<name>A0A9X2I571_9GAMM</name>
<evidence type="ECO:0000256" key="5">
    <source>
        <dbReference type="PROSITE-ProRule" id="PRU00169"/>
    </source>
</evidence>
<dbReference type="Proteomes" id="UP001139319">
    <property type="component" value="Unassembled WGS sequence"/>
</dbReference>
<sequence length="212" mass="23197">MTISVLVVDDQTLVREGIKSLLSLNSDIHVCGEAWDGKQALDMLQSMSPNVVLLDVRMPVMSGLELLQALEKESLSLNILVLTTFDEHDLVLECLRLGAKGYLKKDVSLNTLVSAIKTVADGKNWMQPVVTERIRSQVPSAGDGHKVMTSPLTEKEQQILQLVAAGYTNNEIAGAIFRSEGTVRNQVSSILSKLEVKDRTRAVLKAMDLGIL</sequence>
<reference evidence="8" key="2">
    <citation type="submission" date="2023-01" db="EMBL/GenBank/DDBJ databases">
        <title>Gilvimarinus xylanilyticus HB14 isolated from Caulerpa lentillifera aquaculture base in Hainan, China.</title>
        <authorList>
            <person name="Zhang Y.-J."/>
        </authorList>
    </citation>
    <scope>NUCLEOTIDE SEQUENCE</scope>
    <source>
        <strain evidence="8">HB14</strain>
    </source>
</reference>
<organism evidence="8 9">
    <name type="scientific">Gilvimarinus xylanilyticus</name>
    <dbReference type="NCBI Taxonomy" id="2944139"/>
    <lineage>
        <taxon>Bacteria</taxon>
        <taxon>Pseudomonadati</taxon>
        <taxon>Pseudomonadota</taxon>
        <taxon>Gammaproteobacteria</taxon>
        <taxon>Cellvibrionales</taxon>
        <taxon>Cellvibrionaceae</taxon>
        <taxon>Gilvimarinus</taxon>
    </lineage>
</organism>
<dbReference type="EMBL" id="JAMFTH010000002">
    <property type="protein sequence ID" value="MCP8899662.1"/>
    <property type="molecule type" value="Genomic_DNA"/>
</dbReference>
<evidence type="ECO:0000259" key="7">
    <source>
        <dbReference type="PROSITE" id="PS50110"/>
    </source>
</evidence>
<dbReference type="InterPro" id="IPR011006">
    <property type="entry name" value="CheY-like_superfamily"/>
</dbReference>
<dbReference type="PROSITE" id="PS50043">
    <property type="entry name" value="HTH_LUXR_2"/>
    <property type="match status" value="1"/>
</dbReference>
<dbReference type="InterPro" id="IPR039420">
    <property type="entry name" value="WalR-like"/>
</dbReference>
<dbReference type="AlphaFoldDB" id="A0A9X2I571"/>
<dbReference type="SUPFAM" id="SSF52172">
    <property type="entry name" value="CheY-like"/>
    <property type="match status" value="1"/>
</dbReference>
<dbReference type="PRINTS" id="PR00038">
    <property type="entry name" value="HTHLUXR"/>
</dbReference>
<evidence type="ECO:0000313" key="9">
    <source>
        <dbReference type="Proteomes" id="UP001139319"/>
    </source>
</evidence>
<keyword evidence="9" id="KW-1185">Reference proteome</keyword>
<dbReference type="InterPro" id="IPR058245">
    <property type="entry name" value="NreC/VraR/RcsB-like_REC"/>
</dbReference>
<dbReference type="InterPro" id="IPR000792">
    <property type="entry name" value="Tscrpt_reg_LuxR_C"/>
</dbReference>
<dbReference type="InterPro" id="IPR001789">
    <property type="entry name" value="Sig_transdc_resp-reg_receiver"/>
</dbReference>
<dbReference type="Gene3D" id="3.40.50.2300">
    <property type="match status" value="1"/>
</dbReference>
<gene>
    <name evidence="8" type="ORF">M6D89_10150</name>
</gene>
<keyword evidence="1 5" id="KW-0597">Phosphoprotein</keyword>
<dbReference type="PROSITE" id="PS00622">
    <property type="entry name" value="HTH_LUXR_1"/>
    <property type="match status" value="1"/>
</dbReference>
<evidence type="ECO:0000256" key="2">
    <source>
        <dbReference type="ARBA" id="ARBA00023015"/>
    </source>
</evidence>
<dbReference type="PANTHER" id="PTHR43214:SF24">
    <property type="entry name" value="TRANSCRIPTIONAL REGULATORY PROTEIN NARL-RELATED"/>
    <property type="match status" value="1"/>
</dbReference>
<dbReference type="CDD" id="cd17535">
    <property type="entry name" value="REC_NarL-like"/>
    <property type="match status" value="1"/>
</dbReference>
<dbReference type="SMART" id="SM00448">
    <property type="entry name" value="REC"/>
    <property type="match status" value="1"/>
</dbReference>
<reference evidence="8" key="1">
    <citation type="submission" date="2022-05" db="EMBL/GenBank/DDBJ databases">
        <authorList>
            <person name="Sun H.-N."/>
        </authorList>
    </citation>
    <scope>NUCLEOTIDE SEQUENCE</scope>
    <source>
        <strain evidence="8">HB14</strain>
    </source>
</reference>
<dbReference type="GO" id="GO:0006355">
    <property type="term" value="P:regulation of DNA-templated transcription"/>
    <property type="evidence" value="ECO:0007669"/>
    <property type="project" value="InterPro"/>
</dbReference>
<dbReference type="PANTHER" id="PTHR43214">
    <property type="entry name" value="TWO-COMPONENT RESPONSE REGULATOR"/>
    <property type="match status" value="1"/>
</dbReference>
<keyword evidence="4" id="KW-0804">Transcription</keyword>
<evidence type="ECO:0000256" key="1">
    <source>
        <dbReference type="ARBA" id="ARBA00022553"/>
    </source>
</evidence>
<proteinExistence type="predicted"/>
<dbReference type="Pfam" id="PF00196">
    <property type="entry name" value="GerE"/>
    <property type="match status" value="1"/>
</dbReference>
<dbReference type="RefSeq" id="WP_253967952.1">
    <property type="nucleotide sequence ID" value="NZ_JAMFTH010000002.1"/>
</dbReference>
<accession>A0A9X2I571</accession>
<feature type="domain" description="HTH luxR-type" evidence="6">
    <location>
        <begin position="145"/>
        <end position="210"/>
    </location>
</feature>
<evidence type="ECO:0000259" key="6">
    <source>
        <dbReference type="PROSITE" id="PS50043"/>
    </source>
</evidence>
<evidence type="ECO:0000256" key="3">
    <source>
        <dbReference type="ARBA" id="ARBA00023125"/>
    </source>
</evidence>
<protein>
    <submittedName>
        <fullName evidence="8">Response regulator transcription factor</fullName>
    </submittedName>
</protein>
<dbReference type="GO" id="GO:0003677">
    <property type="term" value="F:DNA binding"/>
    <property type="evidence" value="ECO:0007669"/>
    <property type="project" value="UniProtKB-KW"/>
</dbReference>
<evidence type="ECO:0000256" key="4">
    <source>
        <dbReference type="ARBA" id="ARBA00023163"/>
    </source>
</evidence>
<feature type="domain" description="Response regulatory" evidence="7">
    <location>
        <begin position="4"/>
        <end position="120"/>
    </location>
</feature>
<dbReference type="SMART" id="SM00421">
    <property type="entry name" value="HTH_LUXR"/>
    <property type="match status" value="1"/>
</dbReference>
<dbReference type="Pfam" id="PF00072">
    <property type="entry name" value="Response_reg"/>
    <property type="match status" value="1"/>
</dbReference>
<keyword evidence="3" id="KW-0238">DNA-binding</keyword>
<dbReference type="GO" id="GO:0000160">
    <property type="term" value="P:phosphorelay signal transduction system"/>
    <property type="evidence" value="ECO:0007669"/>
    <property type="project" value="InterPro"/>
</dbReference>
<comment type="caution">
    <text evidence="8">The sequence shown here is derived from an EMBL/GenBank/DDBJ whole genome shotgun (WGS) entry which is preliminary data.</text>
</comment>
<evidence type="ECO:0000313" key="8">
    <source>
        <dbReference type="EMBL" id="MCP8899662.1"/>
    </source>
</evidence>